<dbReference type="RefSeq" id="WP_187594924.1">
    <property type="nucleotide sequence ID" value="NZ_CP060723.1"/>
</dbReference>
<dbReference type="KEGG" id="proe:H9L23_10585"/>
<name>A0A7G9QMA7_9SPHI</name>
<evidence type="ECO:0000313" key="1">
    <source>
        <dbReference type="EMBL" id="QNN44482.1"/>
    </source>
</evidence>
<accession>A0A7G9QMA7</accession>
<proteinExistence type="predicted"/>
<protein>
    <submittedName>
        <fullName evidence="1">Uncharacterized protein</fullName>
    </submittedName>
</protein>
<gene>
    <name evidence="1" type="ORF">H9L23_10585</name>
</gene>
<dbReference type="Proteomes" id="UP000515806">
    <property type="component" value="Chromosome"/>
</dbReference>
<evidence type="ECO:0000313" key="2">
    <source>
        <dbReference type="Proteomes" id="UP000515806"/>
    </source>
</evidence>
<dbReference type="EMBL" id="CP060723">
    <property type="protein sequence ID" value="QNN44482.1"/>
    <property type="molecule type" value="Genomic_DNA"/>
</dbReference>
<sequence>MAKSLKDKDIFSLENTLQTAKSFVLNNPKVVQFDNSIIIKLKNIVTDFPDHGLSSTKLLNAIVLKWLEEHRDELMKNHILNSAKRY</sequence>
<organism evidence="1 2">
    <name type="scientific">Pedobacter roseus</name>
    <dbReference type="NCBI Taxonomy" id="336820"/>
    <lineage>
        <taxon>Bacteria</taxon>
        <taxon>Pseudomonadati</taxon>
        <taxon>Bacteroidota</taxon>
        <taxon>Sphingobacteriia</taxon>
        <taxon>Sphingobacteriales</taxon>
        <taxon>Sphingobacteriaceae</taxon>
        <taxon>Pedobacter</taxon>
    </lineage>
</organism>
<reference evidence="1 2" key="1">
    <citation type="submission" date="2020-08" db="EMBL/GenBank/DDBJ databases">
        <title>Genome sequence of Pedobacter roseus KACC 11594T.</title>
        <authorList>
            <person name="Hyun D.-W."/>
            <person name="Bae J.-W."/>
        </authorList>
    </citation>
    <scope>NUCLEOTIDE SEQUENCE [LARGE SCALE GENOMIC DNA]</scope>
    <source>
        <strain evidence="1 2">KACC 11594</strain>
    </source>
</reference>
<dbReference type="AlphaFoldDB" id="A0A7G9QMA7"/>
<keyword evidence="2" id="KW-1185">Reference proteome</keyword>